<feature type="binding site" evidence="2">
    <location>
        <position position="36"/>
    </location>
    <ligand>
        <name>substrate</name>
    </ligand>
</feature>
<name>A0A1W0CTH8_9NEIS</name>
<dbReference type="Gene3D" id="3.90.79.10">
    <property type="entry name" value="Nucleoside Triphosphate Pyrophosphohydrolase"/>
    <property type="match status" value="1"/>
</dbReference>
<evidence type="ECO:0000259" key="4">
    <source>
        <dbReference type="PROSITE" id="PS51462"/>
    </source>
</evidence>
<dbReference type="PANTHER" id="PTHR43736">
    <property type="entry name" value="ADP-RIBOSE PYROPHOSPHATASE"/>
    <property type="match status" value="1"/>
</dbReference>
<feature type="binding site" evidence="2">
    <location>
        <position position="25"/>
    </location>
    <ligand>
        <name>substrate</name>
    </ligand>
</feature>
<dbReference type="InterPro" id="IPR003564">
    <property type="entry name" value="DHNTPase"/>
</dbReference>
<gene>
    <name evidence="5" type="ORF">B0T45_13810</name>
</gene>
<dbReference type="NCBIfam" id="NF006961">
    <property type="entry name" value="PRK09438.1"/>
    <property type="match status" value="1"/>
</dbReference>
<keyword evidence="1" id="KW-0378">Hydrolase</keyword>
<evidence type="ECO:0000313" key="6">
    <source>
        <dbReference type="Proteomes" id="UP000192721"/>
    </source>
</evidence>
<feature type="domain" description="Nudix hydrolase" evidence="4">
    <location>
        <begin position="3"/>
        <end position="144"/>
    </location>
</feature>
<organism evidence="5 6">
    <name type="scientific">Chromobacterium haemolyticum</name>
    <dbReference type="NCBI Taxonomy" id="394935"/>
    <lineage>
        <taxon>Bacteria</taxon>
        <taxon>Pseudomonadati</taxon>
        <taxon>Pseudomonadota</taxon>
        <taxon>Betaproteobacteria</taxon>
        <taxon>Neisseriales</taxon>
        <taxon>Chromobacteriaceae</taxon>
        <taxon>Chromobacterium</taxon>
    </lineage>
</organism>
<dbReference type="InterPro" id="IPR015797">
    <property type="entry name" value="NUDIX_hydrolase-like_dom_sf"/>
</dbReference>
<sequence>MGDKQPVSVLVVIHTVDGQALLIERADKPGYWQSVTGSREGEEALRDTALRELAEETGLVLTRDDPRLSDWGLVNRYEIYPHWRHRYPEGVTHNDEHVFGLCLERPVAVTLAPREHLAQQWLPWDEAADKVFSPSNAEALRMLPQKLALVAARP</sequence>
<evidence type="ECO:0000256" key="3">
    <source>
        <dbReference type="PIRSR" id="PIRSR603564-2"/>
    </source>
</evidence>
<evidence type="ECO:0000256" key="2">
    <source>
        <dbReference type="PIRSR" id="PIRSR603564-1"/>
    </source>
</evidence>
<comment type="cofactor">
    <cofactor evidence="3">
        <name>Mg(2+)</name>
        <dbReference type="ChEBI" id="CHEBI:18420"/>
    </cofactor>
    <text evidence="3">Binds 1 Mg(2+) ion per subunit.</text>
</comment>
<keyword evidence="3" id="KW-0460">Magnesium</keyword>
<dbReference type="GO" id="GO:0046872">
    <property type="term" value="F:metal ion binding"/>
    <property type="evidence" value="ECO:0007669"/>
    <property type="project" value="UniProtKB-KW"/>
</dbReference>
<feature type="binding site" evidence="3">
    <location>
        <position position="52"/>
    </location>
    <ligand>
        <name>Mg(2+)</name>
        <dbReference type="ChEBI" id="CHEBI:18420"/>
    </ligand>
</feature>
<comment type="caution">
    <text evidence="5">The sequence shown here is derived from an EMBL/GenBank/DDBJ whole genome shotgun (WGS) entry which is preliminary data.</text>
</comment>
<feature type="binding site" evidence="3">
    <location>
        <position position="56"/>
    </location>
    <ligand>
        <name>Mg(2+)</name>
        <dbReference type="ChEBI" id="CHEBI:18420"/>
    </ligand>
</feature>
<dbReference type="GO" id="GO:0008828">
    <property type="term" value="F:dATP diphosphatase activity"/>
    <property type="evidence" value="ECO:0007669"/>
    <property type="project" value="InterPro"/>
</dbReference>
<dbReference type="EMBL" id="MUKV01000017">
    <property type="protein sequence ID" value="OQS38070.1"/>
    <property type="molecule type" value="Genomic_DNA"/>
</dbReference>
<proteinExistence type="predicted"/>
<dbReference type="CDD" id="cd04664">
    <property type="entry name" value="NUDIX_DHNTPase_like"/>
    <property type="match status" value="1"/>
</dbReference>
<reference evidence="5 6" key="1">
    <citation type="submission" date="2017-02" db="EMBL/GenBank/DDBJ databases">
        <title>Chromobacterium haemolyticum H5244.</title>
        <authorList>
            <person name="Gulvik C.A."/>
        </authorList>
    </citation>
    <scope>NUCLEOTIDE SEQUENCE [LARGE SCALE GENOMIC DNA]</scope>
    <source>
        <strain evidence="5 6">H5244</strain>
    </source>
</reference>
<dbReference type="InterPro" id="IPR000086">
    <property type="entry name" value="NUDIX_hydrolase_dom"/>
</dbReference>
<dbReference type="PROSITE" id="PS00893">
    <property type="entry name" value="NUDIX_BOX"/>
    <property type="match status" value="1"/>
</dbReference>
<evidence type="ECO:0000313" key="5">
    <source>
        <dbReference type="EMBL" id="OQS38070.1"/>
    </source>
</evidence>
<dbReference type="RefSeq" id="WP_081555871.1">
    <property type="nucleotide sequence ID" value="NZ_MUKV01000017.1"/>
</dbReference>
<dbReference type="PANTHER" id="PTHR43736:SF1">
    <property type="entry name" value="DIHYDRONEOPTERIN TRIPHOSPHATE DIPHOSPHATASE"/>
    <property type="match status" value="1"/>
</dbReference>
<accession>A0A1W0CTH8</accession>
<dbReference type="AlphaFoldDB" id="A0A1W0CTH8"/>
<keyword evidence="3" id="KW-0479">Metal-binding</keyword>
<protein>
    <submittedName>
        <fullName evidence="5">Dihydroneopterin triphosphate diphosphatase</fullName>
    </submittedName>
</protein>
<dbReference type="InterPro" id="IPR020084">
    <property type="entry name" value="NUDIX_hydrolase_CS"/>
</dbReference>
<feature type="binding site" evidence="2">
    <location>
        <position position="4"/>
    </location>
    <ligand>
        <name>substrate</name>
    </ligand>
</feature>
<dbReference type="GO" id="GO:0046656">
    <property type="term" value="P:folic acid biosynthetic process"/>
    <property type="evidence" value="ECO:0007669"/>
    <property type="project" value="InterPro"/>
</dbReference>
<dbReference type="PRINTS" id="PR01404">
    <property type="entry name" value="NPPPHYDRLASE"/>
</dbReference>
<feature type="binding site" evidence="3">
    <location>
        <position position="115"/>
    </location>
    <ligand>
        <name>Mg(2+)</name>
        <dbReference type="ChEBI" id="CHEBI:18420"/>
    </ligand>
</feature>
<dbReference type="Pfam" id="PF00293">
    <property type="entry name" value="NUDIX"/>
    <property type="match status" value="1"/>
</dbReference>
<feature type="binding site" evidence="2">
    <location>
        <position position="133"/>
    </location>
    <ligand>
        <name>substrate</name>
    </ligand>
</feature>
<dbReference type="SUPFAM" id="SSF55811">
    <property type="entry name" value="Nudix"/>
    <property type="match status" value="1"/>
</dbReference>
<evidence type="ECO:0000256" key="1">
    <source>
        <dbReference type="ARBA" id="ARBA00022801"/>
    </source>
</evidence>
<dbReference type="PROSITE" id="PS51462">
    <property type="entry name" value="NUDIX"/>
    <property type="match status" value="1"/>
</dbReference>
<dbReference type="GO" id="GO:0019177">
    <property type="term" value="F:dihydroneopterin triphosphate pyrophosphohydrolase activity"/>
    <property type="evidence" value="ECO:0007669"/>
    <property type="project" value="InterPro"/>
</dbReference>
<dbReference type="Proteomes" id="UP000192721">
    <property type="component" value="Unassembled WGS sequence"/>
</dbReference>